<evidence type="ECO:0000256" key="7">
    <source>
        <dbReference type="ARBA" id="ARBA00022927"/>
    </source>
</evidence>
<comment type="subunit">
    <text evidence="2">Interacts with KAR2.</text>
</comment>
<evidence type="ECO:0000256" key="2">
    <source>
        <dbReference type="ARBA" id="ARBA00011799"/>
    </source>
</evidence>
<dbReference type="GeneID" id="96905412"/>
<keyword evidence="6" id="KW-0256">Endoplasmic reticulum</keyword>
<reference evidence="11 12" key="1">
    <citation type="journal article" date="2011" name="Proc. Natl. Acad. Sci. U.S.A.">
        <title>Evolutionary erosion of yeast sex chromosomes by mating-type switching accidents.</title>
        <authorList>
            <person name="Gordon J.L."/>
            <person name="Armisen D."/>
            <person name="Proux-Wera E."/>
            <person name="Oheigeartaigh S.S."/>
            <person name="Byrne K.P."/>
            <person name="Wolfe K.H."/>
        </authorList>
    </citation>
    <scope>NUCLEOTIDE SEQUENCE [LARGE SCALE GENOMIC DNA]</scope>
    <source>
        <strain evidence="12">ATCC 76901 / BCRC 22586 / CBS 4309 / NBRC 1992 / NRRL Y-12630</strain>
    </source>
</reference>
<organism evidence="11 12">
    <name type="scientific">Naumovozyma castellii</name>
    <name type="common">Yeast</name>
    <name type="synonym">Saccharomyces castellii</name>
    <dbReference type="NCBI Taxonomy" id="27288"/>
    <lineage>
        <taxon>Eukaryota</taxon>
        <taxon>Fungi</taxon>
        <taxon>Dikarya</taxon>
        <taxon>Ascomycota</taxon>
        <taxon>Saccharomycotina</taxon>
        <taxon>Saccharomycetes</taxon>
        <taxon>Saccharomycetales</taxon>
        <taxon>Saccharomycetaceae</taxon>
        <taxon>Naumovozyma</taxon>
    </lineage>
</organism>
<evidence type="ECO:0000256" key="1">
    <source>
        <dbReference type="ARBA" id="ARBA00010588"/>
    </source>
</evidence>
<dbReference type="Gene3D" id="1.25.10.10">
    <property type="entry name" value="Leucine-rich Repeat Variant"/>
    <property type="match status" value="1"/>
</dbReference>
<keyword evidence="5 10" id="KW-0732">Signal</keyword>
<dbReference type="OrthoDB" id="448649at2759"/>
<dbReference type="GO" id="GO:0000774">
    <property type="term" value="F:adenyl-nucleotide exchange factor activity"/>
    <property type="evidence" value="ECO:0007669"/>
    <property type="project" value="EnsemblFungi"/>
</dbReference>
<evidence type="ECO:0000256" key="6">
    <source>
        <dbReference type="ARBA" id="ARBA00022824"/>
    </source>
</evidence>
<dbReference type="InParanoid" id="G0VJP1"/>
<dbReference type="EMBL" id="HE576760">
    <property type="protein sequence ID" value="CCC71722.1"/>
    <property type="molecule type" value="Genomic_DNA"/>
</dbReference>
<evidence type="ECO:0000256" key="4">
    <source>
        <dbReference type="ARBA" id="ARBA00022448"/>
    </source>
</evidence>
<accession>G0VJP1</accession>
<keyword evidence="8" id="KW-0811">Translocation</keyword>
<feature type="chain" id="PRO_5003410569" description="Nucleotide exchange factor SIL1" evidence="10">
    <location>
        <begin position="20"/>
        <end position="507"/>
    </location>
</feature>
<dbReference type="InterPro" id="IPR011989">
    <property type="entry name" value="ARM-like"/>
</dbReference>
<dbReference type="RefSeq" id="XP_003678067.1">
    <property type="nucleotide sequence ID" value="XM_003678019.1"/>
</dbReference>
<dbReference type="STRING" id="1064592.G0VJP1"/>
<feature type="compositionally biased region" description="Low complexity" evidence="9">
    <location>
        <begin position="172"/>
        <end position="181"/>
    </location>
</feature>
<proteinExistence type="inferred from homology"/>
<evidence type="ECO:0000256" key="5">
    <source>
        <dbReference type="ARBA" id="ARBA00022729"/>
    </source>
</evidence>
<evidence type="ECO:0000256" key="8">
    <source>
        <dbReference type="ARBA" id="ARBA00023010"/>
    </source>
</evidence>
<reference key="2">
    <citation type="submission" date="2011-08" db="EMBL/GenBank/DDBJ databases">
        <title>Genome sequence of Naumovozyma castellii.</title>
        <authorList>
            <person name="Gordon J.L."/>
            <person name="Armisen D."/>
            <person name="Proux-Wera E."/>
            <person name="OhEigeartaigh S.S."/>
            <person name="Byrne K.P."/>
            <person name="Wolfe K.H."/>
        </authorList>
    </citation>
    <scope>NUCLEOTIDE SEQUENCE</scope>
    <source>
        <strain>Type strain:CBS 4309</strain>
    </source>
</reference>
<dbReference type="GO" id="GO:0006616">
    <property type="term" value="P:SRP-dependent cotranslational protein targeting to membrane, translocation"/>
    <property type="evidence" value="ECO:0007669"/>
    <property type="project" value="EnsemblFungi"/>
</dbReference>
<evidence type="ECO:0000256" key="9">
    <source>
        <dbReference type="SAM" id="MobiDB-lite"/>
    </source>
</evidence>
<dbReference type="AlphaFoldDB" id="G0VJP1"/>
<dbReference type="GO" id="GO:0005783">
    <property type="term" value="C:endoplasmic reticulum"/>
    <property type="evidence" value="ECO:0007669"/>
    <property type="project" value="InterPro"/>
</dbReference>
<gene>
    <name evidence="11" type="primary">NCAS0I00540</name>
    <name evidence="11" type="ordered locus">NCAS_0I00540</name>
</gene>
<keyword evidence="7" id="KW-0653">Protein transport</keyword>
<evidence type="ECO:0000313" key="11">
    <source>
        <dbReference type="EMBL" id="CCC71722.1"/>
    </source>
</evidence>
<dbReference type="OMA" id="GLDIRMN"/>
<name>G0VJP1_NAUCA</name>
<comment type="similarity">
    <text evidence="1">Belongs to the SIL1 family.</text>
</comment>
<dbReference type="HOGENOM" id="CLU_034955_0_0_1"/>
<dbReference type="eggNOG" id="KOG2160">
    <property type="taxonomic scope" value="Eukaryota"/>
</dbReference>
<dbReference type="Proteomes" id="UP000001640">
    <property type="component" value="Chromosome 9"/>
</dbReference>
<keyword evidence="4" id="KW-0813">Transport</keyword>
<keyword evidence="12" id="KW-1185">Reference proteome</keyword>
<dbReference type="FunCoup" id="G0VJP1">
    <property type="interactions" value="210"/>
</dbReference>
<evidence type="ECO:0000313" key="12">
    <source>
        <dbReference type="Proteomes" id="UP000001640"/>
    </source>
</evidence>
<dbReference type="InterPro" id="IPR031884">
    <property type="entry name" value="Sil1_fungi"/>
</dbReference>
<dbReference type="KEGG" id="ncs:NCAS_0I00540"/>
<protein>
    <recommendedName>
        <fullName evidence="3">Nucleotide exchange factor SIL1</fullName>
    </recommendedName>
</protein>
<evidence type="ECO:0000256" key="10">
    <source>
        <dbReference type="SAM" id="SignalP"/>
    </source>
</evidence>
<sequence>MLISSFPLPLLLVLSQVMATHEDNQVVLAPKSTPPTAHMDKSNAPQEQRDIVLSTSASTTSSVSSTTASASKLRITDTLICDDDKCYPRVFKPSKDWQIILPEQQLPGGLDIRLNLETGLKEAKLLDENDKYYKPKSSLSSNITSSSFNVSGTKSTANELVPRDNVELTSTLASSTSSSTPIPSPTPLVEIDTTSPYEFSSDFNEIRELLSKEKPSLSSSSQDTIETIFDNVMEFAHDYKHGFKIMTHEFDLLKNITFNDRLSPNLRELSARMMTSCLRNNPPVSDFVVSYHPTFIDETFTQIDKLIKENNYKMDMKSKQFLLKRYITILDELIESVHSFTKERMETLQSIYLGIQDRQIKVKVLELISKCFMASKKTNNSLFSRDDVDAKIPNVQDWVNEFAQVIQDKEIDEWHIRKFFDSLYNIKKSYKKEIKIDSDFLNWLANQVEIRQKRLNNNLKPRDVDQDAFDEKLIESRHLIFGNPLAHGIKSFQSENEMENDRIRDEL</sequence>
<dbReference type="Pfam" id="PF16782">
    <property type="entry name" value="SIL1"/>
    <property type="match status" value="1"/>
</dbReference>
<feature type="region of interest" description="Disordered" evidence="9">
    <location>
        <begin position="172"/>
        <end position="191"/>
    </location>
</feature>
<evidence type="ECO:0000256" key="3">
    <source>
        <dbReference type="ARBA" id="ARBA00015352"/>
    </source>
</evidence>
<feature type="signal peptide" evidence="10">
    <location>
        <begin position="1"/>
        <end position="19"/>
    </location>
</feature>